<dbReference type="EMBL" id="JARJCW010000011">
    <property type="protein sequence ID" value="KAJ7219532.1"/>
    <property type="molecule type" value="Genomic_DNA"/>
</dbReference>
<feature type="compositionally biased region" description="Low complexity" evidence="1">
    <location>
        <begin position="181"/>
        <end position="205"/>
    </location>
</feature>
<organism evidence="2 3">
    <name type="scientific">Mycena pura</name>
    <dbReference type="NCBI Taxonomy" id="153505"/>
    <lineage>
        <taxon>Eukaryota</taxon>
        <taxon>Fungi</taxon>
        <taxon>Dikarya</taxon>
        <taxon>Basidiomycota</taxon>
        <taxon>Agaricomycotina</taxon>
        <taxon>Agaricomycetes</taxon>
        <taxon>Agaricomycetidae</taxon>
        <taxon>Agaricales</taxon>
        <taxon>Marasmiineae</taxon>
        <taxon>Mycenaceae</taxon>
        <taxon>Mycena</taxon>
    </lineage>
</organism>
<gene>
    <name evidence="2" type="ORF">GGX14DRAFT_560613</name>
</gene>
<protein>
    <submittedName>
        <fullName evidence="2">Uncharacterized protein</fullName>
    </submittedName>
</protein>
<evidence type="ECO:0000256" key="1">
    <source>
        <dbReference type="SAM" id="MobiDB-lite"/>
    </source>
</evidence>
<feature type="region of interest" description="Disordered" evidence="1">
    <location>
        <begin position="176"/>
        <end position="205"/>
    </location>
</feature>
<dbReference type="AlphaFoldDB" id="A0AAD6VQ69"/>
<keyword evidence="3" id="KW-1185">Reference proteome</keyword>
<name>A0AAD6VQ69_9AGAR</name>
<dbReference type="Proteomes" id="UP001219525">
    <property type="component" value="Unassembled WGS sequence"/>
</dbReference>
<evidence type="ECO:0000313" key="3">
    <source>
        <dbReference type="Proteomes" id="UP001219525"/>
    </source>
</evidence>
<evidence type="ECO:0000313" key="2">
    <source>
        <dbReference type="EMBL" id="KAJ7219532.1"/>
    </source>
</evidence>
<comment type="caution">
    <text evidence="2">The sequence shown here is derived from an EMBL/GenBank/DDBJ whole genome shotgun (WGS) entry which is preliminary data.</text>
</comment>
<reference evidence="2" key="1">
    <citation type="submission" date="2023-03" db="EMBL/GenBank/DDBJ databases">
        <title>Massive genome expansion in bonnet fungi (Mycena s.s.) driven by repeated elements and novel gene families across ecological guilds.</title>
        <authorList>
            <consortium name="Lawrence Berkeley National Laboratory"/>
            <person name="Harder C.B."/>
            <person name="Miyauchi S."/>
            <person name="Viragh M."/>
            <person name="Kuo A."/>
            <person name="Thoen E."/>
            <person name="Andreopoulos B."/>
            <person name="Lu D."/>
            <person name="Skrede I."/>
            <person name="Drula E."/>
            <person name="Henrissat B."/>
            <person name="Morin E."/>
            <person name="Kohler A."/>
            <person name="Barry K."/>
            <person name="LaButti K."/>
            <person name="Morin E."/>
            <person name="Salamov A."/>
            <person name="Lipzen A."/>
            <person name="Mereny Z."/>
            <person name="Hegedus B."/>
            <person name="Baldrian P."/>
            <person name="Stursova M."/>
            <person name="Weitz H."/>
            <person name="Taylor A."/>
            <person name="Grigoriev I.V."/>
            <person name="Nagy L.G."/>
            <person name="Martin F."/>
            <person name="Kauserud H."/>
        </authorList>
    </citation>
    <scope>NUCLEOTIDE SEQUENCE</scope>
    <source>
        <strain evidence="2">9144</strain>
    </source>
</reference>
<proteinExistence type="predicted"/>
<sequence>MATTISTKRTRRQDLDKADLDEIENTPELVKLKQEFYLQIKSYKMMFMNYTGRGAAITVNAMSRYTSTAELKNKVHDQDKVDPALERIQALGSSISKTWRQLKKNMDREKKADARHKQLETSHSTLAFPGTVQDCQGVRDVLNTAGAKSVINHADVICVTGSSSDLAGTKEPLGRFSASVSGSSNPTTTASSGSAGPSSSASTPSHLTAVVSSTISTAAEPVAGPSSSAFTSSHLIALVSSTISTAAEPVNEKYLTGTSANVELDTTNLLSFFNDNKECDLQLDTSVDIVRCHSSLINHAGKNPKRVEPQPSTVNEDDPIEFLAQGLQTQVGPDGIISVDVPAVDALTKAVPKDNLDLVHVEEARKAFLRFLVFPWQVE</sequence>
<accession>A0AAD6VQ69</accession>